<reference evidence="1 2" key="1">
    <citation type="submission" date="2019-09" db="EMBL/GenBank/DDBJ databases">
        <authorList>
            <person name="Ou C."/>
        </authorList>
    </citation>
    <scope>NUCLEOTIDE SEQUENCE [LARGE SCALE GENOMIC DNA]</scope>
    <source>
        <strain evidence="1">S2</strain>
        <tissue evidence="1">Leaf</tissue>
    </source>
</reference>
<gene>
    <name evidence="1" type="ORF">D8674_017770</name>
</gene>
<dbReference type="AlphaFoldDB" id="A0A5N5HKP7"/>
<organism evidence="1 2">
    <name type="scientific">Pyrus ussuriensis x Pyrus communis</name>
    <dbReference type="NCBI Taxonomy" id="2448454"/>
    <lineage>
        <taxon>Eukaryota</taxon>
        <taxon>Viridiplantae</taxon>
        <taxon>Streptophyta</taxon>
        <taxon>Embryophyta</taxon>
        <taxon>Tracheophyta</taxon>
        <taxon>Spermatophyta</taxon>
        <taxon>Magnoliopsida</taxon>
        <taxon>eudicotyledons</taxon>
        <taxon>Gunneridae</taxon>
        <taxon>Pentapetalae</taxon>
        <taxon>rosids</taxon>
        <taxon>fabids</taxon>
        <taxon>Rosales</taxon>
        <taxon>Rosaceae</taxon>
        <taxon>Amygdaloideae</taxon>
        <taxon>Maleae</taxon>
        <taxon>Pyrus</taxon>
    </lineage>
</organism>
<reference evidence="1 2" key="3">
    <citation type="submission" date="2019-11" db="EMBL/GenBank/DDBJ databases">
        <title>A de novo genome assembly of a pear dwarfing rootstock.</title>
        <authorList>
            <person name="Wang F."/>
            <person name="Wang J."/>
            <person name="Li S."/>
            <person name="Zhang Y."/>
            <person name="Fang M."/>
            <person name="Ma L."/>
            <person name="Zhao Y."/>
            <person name="Jiang S."/>
        </authorList>
    </citation>
    <scope>NUCLEOTIDE SEQUENCE [LARGE SCALE GENOMIC DNA]</scope>
    <source>
        <strain evidence="1">S2</strain>
        <tissue evidence="1">Leaf</tissue>
    </source>
</reference>
<evidence type="ECO:0000313" key="1">
    <source>
        <dbReference type="EMBL" id="KAB2626110.1"/>
    </source>
</evidence>
<sequence length="56" mass="6410">MVIAAEERGRRIWVIATVGSTCAKKMVVETKKSRSRSRSRLRLEKLGGFRNSRSRC</sequence>
<evidence type="ECO:0000313" key="2">
    <source>
        <dbReference type="Proteomes" id="UP000327157"/>
    </source>
</evidence>
<reference evidence="2" key="2">
    <citation type="submission" date="2019-10" db="EMBL/GenBank/DDBJ databases">
        <title>A de novo genome assembly of a pear dwarfing rootstock.</title>
        <authorList>
            <person name="Wang F."/>
            <person name="Wang J."/>
            <person name="Li S."/>
            <person name="Zhang Y."/>
            <person name="Fang M."/>
            <person name="Ma L."/>
            <person name="Zhao Y."/>
            <person name="Jiang S."/>
        </authorList>
    </citation>
    <scope>NUCLEOTIDE SEQUENCE [LARGE SCALE GENOMIC DNA]</scope>
</reference>
<dbReference type="Proteomes" id="UP000327157">
    <property type="component" value="Chromosome 16"/>
</dbReference>
<accession>A0A5N5HKP7</accession>
<comment type="caution">
    <text evidence="1">The sequence shown here is derived from an EMBL/GenBank/DDBJ whole genome shotgun (WGS) entry which is preliminary data.</text>
</comment>
<dbReference type="EMBL" id="SMOL01000160">
    <property type="protein sequence ID" value="KAB2626110.1"/>
    <property type="molecule type" value="Genomic_DNA"/>
</dbReference>
<keyword evidence="2" id="KW-1185">Reference proteome</keyword>
<name>A0A5N5HKP7_9ROSA</name>
<protein>
    <submittedName>
        <fullName evidence="1">Uncharacterized protein</fullName>
    </submittedName>
</protein>
<proteinExistence type="predicted"/>